<proteinExistence type="inferred from homology"/>
<gene>
    <name evidence="5" type="primary">C1-hpah</name>
    <name evidence="5" type="ORF">LMG32289_01669</name>
</gene>
<reference evidence="5 6" key="1">
    <citation type="submission" date="2021-08" db="EMBL/GenBank/DDBJ databases">
        <authorList>
            <person name="Peeters C."/>
        </authorList>
    </citation>
    <scope>NUCLEOTIDE SEQUENCE [LARGE SCALE GENOMIC DNA]</scope>
    <source>
        <strain evidence="5 6">LMG 32289</strain>
    </source>
</reference>
<keyword evidence="2 5" id="KW-0560">Oxidoreductase</keyword>
<dbReference type="InterPro" id="IPR012349">
    <property type="entry name" value="Split_barrel_FMN-bd"/>
</dbReference>
<dbReference type="PANTHER" id="PTHR30466">
    <property type="entry name" value="FLAVIN REDUCTASE"/>
    <property type="match status" value="1"/>
</dbReference>
<protein>
    <submittedName>
        <fullName evidence="5">p-hydroxyphenylacetate 3-hydroxylase, reductase component</fullName>
        <ecNumber evidence="5">1.5.1.36</ecNumber>
    </submittedName>
</protein>
<dbReference type="Proteomes" id="UP000706525">
    <property type="component" value="Unassembled WGS sequence"/>
</dbReference>
<evidence type="ECO:0000256" key="3">
    <source>
        <dbReference type="SAM" id="MobiDB-lite"/>
    </source>
</evidence>
<organism evidence="5 6">
    <name type="scientific">Cupriavidus pampae</name>
    <dbReference type="NCBI Taxonomy" id="659251"/>
    <lineage>
        <taxon>Bacteria</taxon>
        <taxon>Pseudomonadati</taxon>
        <taxon>Pseudomonadota</taxon>
        <taxon>Betaproteobacteria</taxon>
        <taxon>Burkholderiales</taxon>
        <taxon>Burkholderiaceae</taxon>
        <taxon>Cupriavidus</taxon>
    </lineage>
</organism>
<evidence type="ECO:0000256" key="2">
    <source>
        <dbReference type="ARBA" id="ARBA00023002"/>
    </source>
</evidence>
<dbReference type="Gene3D" id="2.30.110.10">
    <property type="entry name" value="Electron Transport, Fmn-binding Protein, Chain A"/>
    <property type="match status" value="1"/>
</dbReference>
<dbReference type="Pfam" id="PF01613">
    <property type="entry name" value="Flavin_Reduct"/>
    <property type="match status" value="1"/>
</dbReference>
<dbReference type="EC" id="1.5.1.36" evidence="5"/>
<evidence type="ECO:0000259" key="4">
    <source>
        <dbReference type="SMART" id="SM00903"/>
    </source>
</evidence>
<comment type="similarity">
    <text evidence="1">Belongs to the non-flavoprotein flavin reductase family.</text>
</comment>
<name>A0ABN7YB63_9BURK</name>
<evidence type="ECO:0000256" key="1">
    <source>
        <dbReference type="ARBA" id="ARBA00008898"/>
    </source>
</evidence>
<dbReference type="InterPro" id="IPR050268">
    <property type="entry name" value="NADH-dep_flavin_reductase"/>
</dbReference>
<dbReference type="PANTHER" id="PTHR30466:SF11">
    <property type="entry name" value="FLAVIN-DEPENDENT MONOOXYGENASE, REDUCTASE SUBUNIT HSAB"/>
    <property type="match status" value="1"/>
</dbReference>
<dbReference type="RefSeq" id="WP_223984716.1">
    <property type="nucleotide sequence ID" value="NZ_CAJZAG010000003.1"/>
</dbReference>
<feature type="domain" description="Flavin reductase like" evidence="4">
    <location>
        <begin position="33"/>
        <end position="184"/>
    </location>
</feature>
<feature type="region of interest" description="Disordered" evidence="3">
    <location>
        <begin position="1"/>
        <end position="21"/>
    </location>
</feature>
<evidence type="ECO:0000313" key="5">
    <source>
        <dbReference type="EMBL" id="CAG9169441.1"/>
    </source>
</evidence>
<dbReference type="EMBL" id="CAJZAG010000003">
    <property type="protein sequence ID" value="CAG9169441.1"/>
    <property type="molecule type" value="Genomic_DNA"/>
</dbReference>
<feature type="compositionally biased region" description="Basic and acidic residues" evidence="3">
    <location>
        <begin position="12"/>
        <end position="21"/>
    </location>
</feature>
<dbReference type="SUPFAM" id="SSF50475">
    <property type="entry name" value="FMN-binding split barrel"/>
    <property type="match status" value="1"/>
</dbReference>
<dbReference type="SMART" id="SM00903">
    <property type="entry name" value="Flavin_Reduct"/>
    <property type="match status" value="1"/>
</dbReference>
<accession>A0ABN7YB63</accession>
<dbReference type="GO" id="GO:0036382">
    <property type="term" value="F:flavin reductase (NADH) activity"/>
    <property type="evidence" value="ECO:0007669"/>
    <property type="project" value="UniProtKB-EC"/>
</dbReference>
<keyword evidence="6" id="KW-1185">Reference proteome</keyword>
<evidence type="ECO:0000313" key="6">
    <source>
        <dbReference type="Proteomes" id="UP000706525"/>
    </source>
</evidence>
<sequence length="190" mass="20710">MGMPETGSRLEGPAERRRAASPDFDAQHFRRALSQFATGVTVMTTRAAGHTHNGGAPFVGITASSFNSVSLDPPLVLWSLAMRASSLPMFRAGSHYIINVLAASQLDLCQRFATLKGDRFAGVDYRLSENGLPILANALAWFECHNRSRYDEGDHVIFVGEVERCGILDAGGQPLVFHRGEFSTLTSLDR</sequence>
<dbReference type="InterPro" id="IPR002563">
    <property type="entry name" value="Flavin_Rdtase-like_dom"/>
</dbReference>
<comment type="caution">
    <text evidence="5">The sequence shown here is derived from an EMBL/GenBank/DDBJ whole genome shotgun (WGS) entry which is preliminary data.</text>
</comment>